<gene>
    <name evidence="1" type="ORF">UFOVP770_17</name>
</gene>
<sequence>MAFFPQDNTQDVSGLPANDEMAKLELQRRLKMAQALQESQVPEGKMISGHYVAPSFTQQLASAYGKYRGGKAEQEAINKYGEYTKSEEAKKAKAYGDYLQKLGGTETTTMQPTNVDLQQGMNVGTSPFGTLDEVAQIAPKFNVNSPAPQNMTGTTTQMTPVTTRQPLDAAGQYRAMLELGTQIKDPAMIREAMAGNVGRLVKSEDRAADQEFQRILNKDKQGFELTQQEKQFANQMSLQKSSQQFQAGEGALNRENQYRLQAPIQVIGADGKPEYVERDKAIGRQPYSAAQEAKDVAKIQSQKQAEISAQQVLDQAQSLFMHPGRQAGTGLSSFVSNIPNTQAKDFRANLETFKAQTFVPMVQALKGMGALSDAEGKKLTESVGTFDQSVSEEAFVKNLATATKTLYDKARVAGLNVQRPQFLDVLGASTGSPDQGGWQIEKVTK</sequence>
<proteinExistence type="predicted"/>
<name>A0A6J5NUT5_9CAUD</name>
<evidence type="ECO:0000313" key="1">
    <source>
        <dbReference type="EMBL" id="CAB4160908.1"/>
    </source>
</evidence>
<accession>A0A6J5NUT5</accession>
<protein>
    <submittedName>
        <fullName evidence="1">Uncharacterized protein</fullName>
    </submittedName>
</protein>
<dbReference type="EMBL" id="LR796715">
    <property type="protein sequence ID" value="CAB4160908.1"/>
    <property type="molecule type" value="Genomic_DNA"/>
</dbReference>
<reference evidence="1" key="1">
    <citation type="submission" date="2020-04" db="EMBL/GenBank/DDBJ databases">
        <authorList>
            <person name="Chiriac C."/>
            <person name="Salcher M."/>
            <person name="Ghai R."/>
            <person name="Kavagutti S V."/>
        </authorList>
    </citation>
    <scope>NUCLEOTIDE SEQUENCE</scope>
</reference>
<organism evidence="1">
    <name type="scientific">uncultured Caudovirales phage</name>
    <dbReference type="NCBI Taxonomy" id="2100421"/>
    <lineage>
        <taxon>Viruses</taxon>
        <taxon>Duplodnaviria</taxon>
        <taxon>Heunggongvirae</taxon>
        <taxon>Uroviricota</taxon>
        <taxon>Caudoviricetes</taxon>
        <taxon>Peduoviridae</taxon>
        <taxon>Maltschvirus</taxon>
        <taxon>Maltschvirus maltsch</taxon>
    </lineage>
</organism>